<dbReference type="Pfam" id="PF13920">
    <property type="entry name" value="zf-C3HC4_3"/>
    <property type="match status" value="1"/>
</dbReference>
<evidence type="ECO:0000313" key="3">
    <source>
        <dbReference type="EMBL" id="CAI3980079.1"/>
    </source>
</evidence>
<dbReference type="EMBL" id="CAMXCT010000535">
    <property type="protein sequence ID" value="CAI3980079.1"/>
    <property type="molecule type" value="Genomic_DNA"/>
</dbReference>
<dbReference type="InterPro" id="IPR001841">
    <property type="entry name" value="Znf_RING"/>
</dbReference>
<gene>
    <name evidence="3" type="ORF">C1SCF055_LOCUS7987</name>
</gene>
<evidence type="ECO:0000313" key="4">
    <source>
        <dbReference type="EMBL" id="CAL1133454.1"/>
    </source>
</evidence>
<reference evidence="3" key="1">
    <citation type="submission" date="2022-10" db="EMBL/GenBank/DDBJ databases">
        <authorList>
            <person name="Chen Y."/>
            <person name="Dougan E. K."/>
            <person name="Chan C."/>
            <person name="Rhodes N."/>
            <person name="Thang M."/>
        </authorList>
    </citation>
    <scope>NUCLEOTIDE SEQUENCE</scope>
</reference>
<sequence length="184" mass="20437">MVTEEAFCSICQDRGQNVLRAECGDRFCASCVSKHIKFTDFGKAALCPNCRAEISELKGEPPSIQDVFNVRYKNIHFRGLQLQEGQDLHQLVGELFGLDASKLWRLRLICRGSLVDVNTRPRQLGQQPLLMAPPLGGVHPGLCFRVRMLNAACCSGPAIGSHPGGQRKIEPRPGIVQIQDQWRT</sequence>
<protein>
    <recommendedName>
        <fullName evidence="2">RING-type domain-containing protein</fullName>
    </recommendedName>
</protein>
<keyword evidence="1" id="KW-0862">Zinc</keyword>
<dbReference type="AlphaFoldDB" id="A0A9P1BV71"/>
<dbReference type="SUPFAM" id="SSF57850">
    <property type="entry name" value="RING/U-box"/>
    <property type="match status" value="1"/>
</dbReference>
<dbReference type="InterPro" id="IPR013083">
    <property type="entry name" value="Znf_RING/FYVE/PHD"/>
</dbReference>
<evidence type="ECO:0000259" key="2">
    <source>
        <dbReference type="PROSITE" id="PS50089"/>
    </source>
</evidence>
<evidence type="ECO:0000256" key="1">
    <source>
        <dbReference type="PROSITE-ProRule" id="PRU00175"/>
    </source>
</evidence>
<keyword evidence="1" id="KW-0479">Metal-binding</keyword>
<dbReference type="PROSITE" id="PS50089">
    <property type="entry name" value="ZF_RING_2"/>
    <property type="match status" value="1"/>
</dbReference>
<keyword evidence="1" id="KW-0863">Zinc-finger</keyword>
<accession>A0A9P1BV71</accession>
<feature type="domain" description="RING-type" evidence="2">
    <location>
        <begin position="8"/>
        <end position="51"/>
    </location>
</feature>
<proteinExistence type="predicted"/>
<dbReference type="OrthoDB" id="337575at2759"/>
<evidence type="ECO:0000313" key="5">
    <source>
        <dbReference type="Proteomes" id="UP001152797"/>
    </source>
</evidence>
<dbReference type="Gene3D" id="3.30.40.10">
    <property type="entry name" value="Zinc/RING finger domain, C3HC4 (zinc finger)"/>
    <property type="match status" value="1"/>
</dbReference>
<organism evidence="3">
    <name type="scientific">Cladocopium goreaui</name>
    <dbReference type="NCBI Taxonomy" id="2562237"/>
    <lineage>
        <taxon>Eukaryota</taxon>
        <taxon>Sar</taxon>
        <taxon>Alveolata</taxon>
        <taxon>Dinophyceae</taxon>
        <taxon>Suessiales</taxon>
        <taxon>Symbiodiniaceae</taxon>
        <taxon>Cladocopium</taxon>
    </lineage>
</organism>
<name>A0A9P1BV71_9DINO</name>
<dbReference type="EMBL" id="CAMXCT030000535">
    <property type="protein sequence ID" value="CAL4767391.1"/>
    <property type="molecule type" value="Genomic_DNA"/>
</dbReference>
<dbReference type="Proteomes" id="UP001152797">
    <property type="component" value="Unassembled WGS sequence"/>
</dbReference>
<keyword evidence="5" id="KW-1185">Reference proteome</keyword>
<comment type="caution">
    <text evidence="3">The sequence shown here is derived from an EMBL/GenBank/DDBJ whole genome shotgun (WGS) entry which is preliminary data.</text>
</comment>
<reference evidence="4" key="2">
    <citation type="submission" date="2024-04" db="EMBL/GenBank/DDBJ databases">
        <authorList>
            <person name="Chen Y."/>
            <person name="Shah S."/>
            <person name="Dougan E. K."/>
            <person name="Thang M."/>
            <person name="Chan C."/>
        </authorList>
    </citation>
    <scope>NUCLEOTIDE SEQUENCE [LARGE SCALE GENOMIC DNA]</scope>
</reference>
<dbReference type="EMBL" id="CAMXCT020000535">
    <property type="protein sequence ID" value="CAL1133454.1"/>
    <property type="molecule type" value="Genomic_DNA"/>
</dbReference>
<dbReference type="GO" id="GO:0008270">
    <property type="term" value="F:zinc ion binding"/>
    <property type="evidence" value="ECO:0007669"/>
    <property type="project" value="UniProtKB-KW"/>
</dbReference>